<dbReference type="Gene3D" id="1.10.630.10">
    <property type="entry name" value="Cytochrome P450"/>
    <property type="match status" value="1"/>
</dbReference>
<dbReference type="Pfam" id="PF00067">
    <property type="entry name" value="p450"/>
    <property type="match status" value="1"/>
</dbReference>
<comment type="caution">
    <text evidence="3">The sequence shown here is derived from an EMBL/GenBank/DDBJ whole genome shotgun (WGS) entry which is preliminary data.</text>
</comment>
<name>A0A0L7KZA7_OPEBR</name>
<dbReference type="SUPFAM" id="SSF48264">
    <property type="entry name" value="Cytochrome P450"/>
    <property type="match status" value="1"/>
</dbReference>
<sequence length="126" mass="14611">MPTYLSETMFVILGDPDDSATALNACLDKDFILSFMRPWFGEGLITANALTWKKNHKLLYPMFSLQQVRRYLPVFNLQARRLVKRFTEHENKGAFTPELHVLLVSFETICHKSIAFLVSFIGKRQE</sequence>
<dbReference type="InterPro" id="IPR001128">
    <property type="entry name" value="Cyt_P450"/>
</dbReference>
<dbReference type="GO" id="GO:0004497">
    <property type="term" value="F:monooxygenase activity"/>
    <property type="evidence" value="ECO:0007669"/>
    <property type="project" value="UniProtKB-KW"/>
</dbReference>
<proteinExistence type="inferred from homology"/>
<dbReference type="AlphaFoldDB" id="A0A0L7KZA7"/>
<evidence type="ECO:0000313" key="3">
    <source>
        <dbReference type="EMBL" id="KOB68480.1"/>
    </source>
</evidence>
<keyword evidence="4" id="KW-1185">Reference proteome</keyword>
<evidence type="ECO:0000313" key="4">
    <source>
        <dbReference type="Proteomes" id="UP000037510"/>
    </source>
</evidence>
<accession>A0A0L7KZA7</accession>
<dbReference type="EMBL" id="JTDY01004189">
    <property type="protein sequence ID" value="KOB68480.1"/>
    <property type="molecule type" value="Genomic_DNA"/>
</dbReference>
<evidence type="ECO:0000256" key="2">
    <source>
        <dbReference type="ARBA" id="ARBA00023033"/>
    </source>
</evidence>
<dbReference type="Proteomes" id="UP000037510">
    <property type="component" value="Unassembled WGS sequence"/>
</dbReference>
<dbReference type="GO" id="GO:0020037">
    <property type="term" value="F:heme binding"/>
    <property type="evidence" value="ECO:0007669"/>
    <property type="project" value="InterPro"/>
</dbReference>
<reference evidence="3 4" key="1">
    <citation type="journal article" date="2015" name="Genome Biol. Evol.">
        <title>The genome of winter moth (Operophtera brumata) provides a genomic perspective on sexual dimorphism and phenology.</title>
        <authorList>
            <person name="Derks M.F."/>
            <person name="Smit S."/>
            <person name="Salis L."/>
            <person name="Schijlen E."/>
            <person name="Bossers A."/>
            <person name="Mateman C."/>
            <person name="Pijl A.S."/>
            <person name="de Ridder D."/>
            <person name="Groenen M.A."/>
            <person name="Visser M.E."/>
            <person name="Megens H.J."/>
        </authorList>
    </citation>
    <scope>NUCLEOTIDE SEQUENCE [LARGE SCALE GENOMIC DNA]</scope>
    <source>
        <strain evidence="3">WM2013NL</strain>
        <tissue evidence="3">Head and thorax</tissue>
    </source>
</reference>
<keyword evidence="2" id="KW-0503">Monooxygenase</keyword>
<gene>
    <name evidence="3" type="ORF">OBRU01_18303</name>
</gene>
<dbReference type="GO" id="GO:0016705">
    <property type="term" value="F:oxidoreductase activity, acting on paired donors, with incorporation or reduction of molecular oxygen"/>
    <property type="evidence" value="ECO:0007669"/>
    <property type="project" value="InterPro"/>
</dbReference>
<dbReference type="GO" id="GO:0005506">
    <property type="term" value="F:iron ion binding"/>
    <property type="evidence" value="ECO:0007669"/>
    <property type="project" value="InterPro"/>
</dbReference>
<organism evidence="3 4">
    <name type="scientific">Operophtera brumata</name>
    <name type="common">Winter moth</name>
    <name type="synonym">Phalaena brumata</name>
    <dbReference type="NCBI Taxonomy" id="104452"/>
    <lineage>
        <taxon>Eukaryota</taxon>
        <taxon>Metazoa</taxon>
        <taxon>Ecdysozoa</taxon>
        <taxon>Arthropoda</taxon>
        <taxon>Hexapoda</taxon>
        <taxon>Insecta</taxon>
        <taxon>Pterygota</taxon>
        <taxon>Neoptera</taxon>
        <taxon>Endopterygota</taxon>
        <taxon>Lepidoptera</taxon>
        <taxon>Glossata</taxon>
        <taxon>Ditrysia</taxon>
        <taxon>Geometroidea</taxon>
        <taxon>Geometridae</taxon>
        <taxon>Larentiinae</taxon>
        <taxon>Operophtera</taxon>
    </lineage>
</organism>
<evidence type="ECO:0000256" key="1">
    <source>
        <dbReference type="ARBA" id="ARBA00010617"/>
    </source>
</evidence>
<dbReference type="InterPro" id="IPR036396">
    <property type="entry name" value="Cyt_P450_sf"/>
</dbReference>
<dbReference type="STRING" id="104452.A0A0L7KZA7"/>
<evidence type="ECO:0008006" key="5">
    <source>
        <dbReference type="Google" id="ProtNLM"/>
    </source>
</evidence>
<comment type="similarity">
    <text evidence="1">Belongs to the cytochrome P450 family.</text>
</comment>
<protein>
    <recommendedName>
        <fullName evidence="5">Cytochrome P450</fullName>
    </recommendedName>
</protein>
<keyword evidence="2" id="KW-0560">Oxidoreductase</keyword>